<keyword evidence="10 13" id="KW-0472">Membrane</keyword>
<evidence type="ECO:0000256" key="10">
    <source>
        <dbReference type="ARBA" id="ARBA00023136"/>
    </source>
</evidence>
<dbReference type="AlphaFoldDB" id="A0A9W8P0D1"/>
<evidence type="ECO:0000256" key="7">
    <source>
        <dbReference type="ARBA" id="ARBA00022989"/>
    </source>
</evidence>
<dbReference type="Proteomes" id="UP001142393">
    <property type="component" value="Unassembled WGS sequence"/>
</dbReference>
<evidence type="ECO:0000256" key="12">
    <source>
        <dbReference type="ARBA" id="ARBA00023221"/>
    </source>
</evidence>
<accession>A0A9W8P0D1</accession>
<evidence type="ECO:0000256" key="4">
    <source>
        <dbReference type="ARBA" id="ARBA00022692"/>
    </source>
</evidence>
<dbReference type="Pfam" id="PF03694">
    <property type="entry name" value="Erg28"/>
    <property type="match status" value="1"/>
</dbReference>
<keyword evidence="12" id="KW-0753">Steroid metabolism</keyword>
<organism evidence="14 15">
    <name type="scientific">Lentinula detonsa</name>
    <dbReference type="NCBI Taxonomy" id="2804962"/>
    <lineage>
        <taxon>Eukaryota</taxon>
        <taxon>Fungi</taxon>
        <taxon>Dikarya</taxon>
        <taxon>Basidiomycota</taxon>
        <taxon>Agaricomycotina</taxon>
        <taxon>Agaricomycetes</taxon>
        <taxon>Agaricomycetidae</taxon>
        <taxon>Agaricales</taxon>
        <taxon>Marasmiineae</taxon>
        <taxon>Omphalotaceae</taxon>
        <taxon>Lentinula</taxon>
    </lineage>
</organism>
<dbReference type="GO" id="GO:0005789">
    <property type="term" value="C:endoplasmic reticulum membrane"/>
    <property type="evidence" value="ECO:0007669"/>
    <property type="project" value="UniProtKB-SubCell"/>
</dbReference>
<comment type="subcellular location">
    <subcellularLocation>
        <location evidence="1">Endoplasmic reticulum membrane</location>
        <topology evidence="1">Multi-pass membrane protein</topology>
    </subcellularLocation>
</comment>
<evidence type="ECO:0000313" key="15">
    <source>
        <dbReference type="Proteomes" id="UP001142393"/>
    </source>
</evidence>
<keyword evidence="6" id="KW-0752">Steroid biosynthesis</keyword>
<comment type="similarity">
    <text evidence="2">Belongs to the ERG28 family.</text>
</comment>
<proteinExistence type="inferred from homology"/>
<sequence>MDVLKSCKYFSSISIWLFLKSNSALVLPVAEGWLPIWQLTVASAAVFNAVQNYATLKLTQRLYARTPHLVNPLQARAFGTWTMTSAVIRAYAAYHIHEKTIYDICIISYLIAFSHFTSELLIFKTAKLNGPVTSPLIVASVSMVWMILQYDFYLSKA</sequence>
<keyword evidence="9" id="KW-0443">Lipid metabolism</keyword>
<evidence type="ECO:0000256" key="2">
    <source>
        <dbReference type="ARBA" id="ARBA00005377"/>
    </source>
</evidence>
<evidence type="ECO:0000313" key="14">
    <source>
        <dbReference type="EMBL" id="KAJ3744363.1"/>
    </source>
</evidence>
<evidence type="ECO:0000256" key="6">
    <source>
        <dbReference type="ARBA" id="ARBA00022955"/>
    </source>
</evidence>
<protein>
    <submittedName>
        <fullName evidence="14">Erg28-like protein</fullName>
    </submittedName>
</protein>
<keyword evidence="5" id="KW-0256">Endoplasmic reticulum</keyword>
<comment type="caution">
    <text evidence="14">The sequence shown here is derived from an EMBL/GenBank/DDBJ whole genome shotgun (WGS) entry which is preliminary data.</text>
</comment>
<feature type="transmembrane region" description="Helical" evidence="13">
    <location>
        <begin position="100"/>
        <end position="123"/>
    </location>
</feature>
<keyword evidence="4 13" id="KW-0812">Transmembrane</keyword>
<keyword evidence="15" id="KW-1185">Reference proteome</keyword>
<feature type="transmembrane region" description="Helical" evidence="13">
    <location>
        <begin position="135"/>
        <end position="153"/>
    </location>
</feature>
<dbReference type="EMBL" id="JANVFU010000007">
    <property type="protein sequence ID" value="KAJ3744363.1"/>
    <property type="molecule type" value="Genomic_DNA"/>
</dbReference>
<gene>
    <name evidence="14" type="ORF">DFH05DRAFT_1399070</name>
</gene>
<evidence type="ECO:0000256" key="11">
    <source>
        <dbReference type="ARBA" id="ARBA00023166"/>
    </source>
</evidence>
<keyword evidence="8" id="KW-0756">Sterol biosynthesis</keyword>
<evidence type="ECO:0000256" key="5">
    <source>
        <dbReference type="ARBA" id="ARBA00022824"/>
    </source>
</evidence>
<keyword evidence="7 13" id="KW-1133">Transmembrane helix</keyword>
<reference evidence="14 15" key="1">
    <citation type="journal article" date="2023" name="Proc. Natl. Acad. Sci. U.S.A.">
        <title>A global phylogenomic analysis of the shiitake genus Lentinula.</title>
        <authorList>
            <person name="Sierra-Patev S."/>
            <person name="Min B."/>
            <person name="Naranjo-Ortiz M."/>
            <person name="Looney B."/>
            <person name="Konkel Z."/>
            <person name="Slot J.C."/>
            <person name="Sakamoto Y."/>
            <person name="Steenwyk J.L."/>
            <person name="Rokas A."/>
            <person name="Carro J."/>
            <person name="Camarero S."/>
            <person name="Ferreira P."/>
            <person name="Molpeceres G."/>
            <person name="Ruiz-Duenas F.J."/>
            <person name="Serrano A."/>
            <person name="Henrissat B."/>
            <person name="Drula E."/>
            <person name="Hughes K.W."/>
            <person name="Mata J.L."/>
            <person name="Ishikawa N.K."/>
            <person name="Vargas-Isla R."/>
            <person name="Ushijima S."/>
            <person name="Smith C.A."/>
            <person name="Donoghue J."/>
            <person name="Ahrendt S."/>
            <person name="Andreopoulos W."/>
            <person name="He G."/>
            <person name="LaButti K."/>
            <person name="Lipzen A."/>
            <person name="Ng V."/>
            <person name="Riley R."/>
            <person name="Sandor L."/>
            <person name="Barry K."/>
            <person name="Martinez A.T."/>
            <person name="Xiao Y."/>
            <person name="Gibbons J.G."/>
            <person name="Terashima K."/>
            <person name="Grigoriev I.V."/>
            <person name="Hibbett D."/>
        </authorList>
    </citation>
    <scope>NUCLEOTIDE SEQUENCE [LARGE SCALE GENOMIC DNA]</scope>
    <source>
        <strain evidence="14 15">TFB7810</strain>
    </source>
</reference>
<dbReference type="InterPro" id="IPR005352">
    <property type="entry name" value="Erg28"/>
</dbReference>
<name>A0A9W8P0D1_9AGAR</name>
<keyword evidence="11" id="KW-1207">Sterol metabolism</keyword>
<evidence type="ECO:0000256" key="3">
    <source>
        <dbReference type="ARBA" id="ARBA00022516"/>
    </source>
</evidence>
<dbReference type="PANTHER" id="PTHR15451:SF19">
    <property type="entry name" value="ERGOSTEROL BIOSYNTHETIC PROTEIN 28 HOMOLOG"/>
    <property type="match status" value="1"/>
</dbReference>
<evidence type="ECO:0000256" key="9">
    <source>
        <dbReference type="ARBA" id="ARBA00023098"/>
    </source>
</evidence>
<evidence type="ECO:0000256" key="8">
    <source>
        <dbReference type="ARBA" id="ARBA00023011"/>
    </source>
</evidence>
<dbReference type="GO" id="GO:0030674">
    <property type="term" value="F:protein-macromolecule adaptor activity"/>
    <property type="evidence" value="ECO:0007669"/>
    <property type="project" value="TreeGrafter"/>
</dbReference>
<evidence type="ECO:0000256" key="1">
    <source>
        <dbReference type="ARBA" id="ARBA00004477"/>
    </source>
</evidence>
<keyword evidence="3" id="KW-0444">Lipid biosynthesis</keyword>
<dbReference type="GO" id="GO:0016126">
    <property type="term" value="P:sterol biosynthetic process"/>
    <property type="evidence" value="ECO:0007669"/>
    <property type="project" value="UniProtKB-KW"/>
</dbReference>
<evidence type="ECO:0000256" key="13">
    <source>
        <dbReference type="SAM" id="Phobius"/>
    </source>
</evidence>
<dbReference type="PANTHER" id="PTHR15451">
    <property type="entry name" value="ERGOSTEROL BIOSYNTHETIC PROTEIN 28-RELATED"/>
    <property type="match status" value="1"/>
</dbReference>